<gene>
    <name evidence="2" type="ORF">S01H1_78843</name>
</gene>
<feature type="non-terminal residue" evidence="2">
    <location>
        <position position="228"/>
    </location>
</feature>
<dbReference type="EMBL" id="BARS01053093">
    <property type="protein sequence ID" value="GAG48628.1"/>
    <property type="molecule type" value="Genomic_DNA"/>
</dbReference>
<dbReference type="Gene3D" id="3.10.20.30">
    <property type="match status" value="1"/>
</dbReference>
<dbReference type="InterPro" id="IPR012676">
    <property type="entry name" value="TGS-like"/>
</dbReference>
<organism evidence="2">
    <name type="scientific">marine sediment metagenome</name>
    <dbReference type="NCBI Taxonomy" id="412755"/>
    <lineage>
        <taxon>unclassified sequences</taxon>
        <taxon>metagenomes</taxon>
        <taxon>ecological metagenomes</taxon>
    </lineage>
</organism>
<dbReference type="Gene3D" id="3.40.50.300">
    <property type="entry name" value="P-loop containing nucleotide triphosphate hydrolases"/>
    <property type="match status" value="1"/>
</dbReference>
<dbReference type="SUPFAM" id="SSF52540">
    <property type="entry name" value="P-loop containing nucleoside triphosphate hydrolases"/>
    <property type="match status" value="1"/>
</dbReference>
<dbReference type="InterPro" id="IPR013646">
    <property type="entry name" value="YGR210-like_G4"/>
</dbReference>
<feature type="domain" description="Obg-like GTPase YGR210-like G4 motif-containing" evidence="1">
    <location>
        <begin position="65"/>
        <end position="171"/>
    </location>
</feature>
<dbReference type="Pfam" id="PF08438">
    <property type="entry name" value="YGR210-like_G4"/>
    <property type="match status" value="1"/>
</dbReference>
<dbReference type="AlphaFoldDB" id="X0YJ71"/>
<protein>
    <recommendedName>
        <fullName evidence="1">Obg-like GTPase YGR210-like G4 motif-containing domain-containing protein</fullName>
    </recommendedName>
</protein>
<reference evidence="2" key="1">
    <citation type="journal article" date="2014" name="Front. Microbiol.">
        <title>High frequency of phylogenetically diverse reductive dehalogenase-homologous genes in deep subseafloor sedimentary metagenomes.</title>
        <authorList>
            <person name="Kawai M."/>
            <person name="Futagami T."/>
            <person name="Toyoda A."/>
            <person name="Takaki Y."/>
            <person name="Nishi S."/>
            <person name="Hori S."/>
            <person name="Arai W."/>
            <person name="Tsubouchi T."/>
            <person name="Morono Y."/>
            <person name="Uchiyama I."/>
            <person name="Ito T."/>
            <person name="Fujiyama A."/>
            <person name="Inagaki F."/>
            <person name="Takami H."/>
        </authorList>
    </citation>
    <scope>NUCLEOTIDE SEQUENCE</scope>
    <source>
        <strain evidence="2">Expedition CK06-06</strain>
    </source>
</reference>
<sequence>LTEKRKVVEALYGRLSGVKINKQQIILSLREVNLESKNPSSWTELELLDFAKSLRRISKPILILANKIDKEISEKKLKDLEQKYEEPIIPCSALAEHFLRKYHENKVINYIPGSNDFEIIEEHKLSENELDMLKKIKVKILNQYGGTGIQQALDYASFTIANQICVYPVSDINTYSDNKSNVLPDAFLIEKGTLLRDFVREKIHSELAENFIFGIDAKTKKRLGEKYE</sequence>
<name>X0YJ71_9ZZZZ</name>
<evidence type="ECO:0000313" key="2">
    <source>
        <dbReference type="EMBL" id="GAG48628.1"/>
    </source>
</evidence>
<dbReference type="InterPro" id="IPR027417">
    <property type="entry name" value="P-loop_NTPase"/>
</dbReference>
<comment type="caution">
    <text evidence="2">The sequence shown here is derived from an EMBL/GenBank/DDBJ whole genome shotgun (WGS) entry which is preliminary data.</text>
</comment>
<proteinExistence type="predicted"/>
<evidence type="ECO:0000259" key="1">
    <source>
        <dbReference type="Pfam" id="PF08438"/>
    </source>
</evidence>
<dbReference type="InterPro" id="IPR012675">
    <property type="entry name" value="Beta-grasp_dom_sf"/>
</dbReference>
<dbReference type="SUPFAM" id="SSF81271">
    <property type="entry name" value="TGS-like"/>
    <property type="match status" value="1"/>
</dbReference>
<feature type="non-terminal residue" evidence="2">
    <location>
        <position position="1"/>
    </location>
</feature>
<accession>X0YJ71</accession>